<feature type="non-terminal residue" evidence="6">
    <location>
        <position position="1"/>
    </location>
</feature>
<keyword evidence="1" id="KW-0732">Signal</keyword>
<dbReference type="InterPro" id="IPR036179">
    <property type="entry name" value="Ig-like_dom_sf"/>
</dbReference>
<dbReference type="SMART" id="SM00408">
    <property type="entry name" value="IGc2"/>
    <property type="match status" value="2"/>
</dbReference>
<proteinExistence type="predicted"/>
<evidence type="ECO:0000256" key="3">
    <source>
        <dbReference type="ARBA" id="ARBA00023157"/>
    </source>
</evidence>
<reference evidence="6" key="1">
    <citation type="submission" date="2016-04" db="EMBL/GenBank/DDBJ databases">
        <authorList>
            <person name="Calderon-Fernandez G.M.Sr."/>
        </authorList>
    </citation>
    <scope>NUCLEOTIDE SEQUENCE</scope>
    <source>
        <strain evidence="6">Int1</strain>
        <tissue evidence="6">Integument</tissue>
    </source>
</reference>
<dbReference type="InterPro" id="IPR051170">
    <property type="entry name" value="Neural/epithelial_adhesion"/>
</dbReference>
<keyword evidence="2" id="KW-0677">Repeat</keyword>
<feature type="non-terminal residue" evidence="6">
    <location>
        <position position="161"/>
    </location>
</feature>
<dbReference type="InterPro" id="IPR007110">
    <property type="entry name" value="Ig-like_dom"/>
</dbReference>
<dbReference type="InterPro" id="IPR003599">
    <property type="entry name" value="Ig_sub"/>
</dbReference>
<dbReference type="InterPro" id="IPR013098">
    <property type="entry name" value="Ig_I-set"/>
</dbReference>
<dbReference type="AlphaFoldDB" id="A0A161M1G2"/>
<dbReference type="PROSITE" id="PS50835">
    <property type="entry name" value="IG_LIKE"/>
    <property type="match status" value="2"/>
</dbReference>
<feature type="domain" description="Ig-like" evidence="5">
    <location>
        <begin position="58"/>
        <end position="144"/>
    </location>
</feature>
<dbReference type="SMART" id="SM00409">
    <property type="entry name" value="IG"/>
    <property type="match status" value="2"/>
</dbReference>
<dbReference type="SUPFAM" id="SSF48726">
    <property type="entry name" value="Immunoglobulin"/>
    <property type="match status" value="2"/>
</dbReference>
<dbReference type="Pfam" id="PF07679">
    <property type="entry name" value="I-set"/>
    <property type="match status" value="1"/>
</dbReference>
<dbReference type="Gene3D" id="2.60.40.10">
    <property type="entry name" value="Immunoglobulins"/>
    <property type="match status" value="2"/>
</dbReference>
<sequence length="161" mass="17997">PKPKITWMKDGDLLFYAGNNNTLRFTARPADSGMYTCAVENIVGKAEDSINITVYIAPSISGPKEESVIGLKGEDIVLRCQLQGIPKPTIRWIRNNTELLYTRDHYRLATDSLIMKNLTLSMASVYVCEAKNVVGTSKKLFRVNIHARPEILNNLVTNVTL</sequence>
<accession>A0A161M1G2</accession>
<dbReference type="CDD" id="cd00096">
    <property type="entry name" value="Ig"/>
    <property type="match status" value="1"/>
</dbReference>
<dbReference type="PANTHER" id="PTHR12231">
    <property type="entry name" value="CTX-RELATED TYPE I TRANSMEMBRANE PROTEIN"/>
    <property type="match status" value="1"/>
</dbReference>
<reference evidence="6" key="2">
    <citation type="journal article" date="2017" name="J. Med. Entomol.">
        <title>Transcriptome Analysis of the Triatoma infestans (Hemiptera: Reduviidae) Integument.</title>
        <authorList>
            <person name="Calderon-Fernandez G.M."/>
            <person name="Moriconi D.E."/>
            <person name="Dulbecco A.B."/>
            <person name="Juarez M.P."/>
        </authorList>
    </citation>
    <scope>NUCLEOTIDE SEQUENCE</scope>
    <source>
        <strain evidence="6">Int1</strain>
        <tissue evidence="6">Integument</tissue>
    </source>
</reference>
<dbReference type="EMBL" id="GEMB01005768">
    <property type="protein sequence ID" value="JAR97554.1"/>
    <property type="molecule type" value="Transcribed_RNA"/>
</dbReference>
<organism evidence="6">
    <name type="scientific">Triatoma infestans</name>
    <name type="common">Assassin bug</name>
    <dbReference type="NCBI Taxonomy" id="30076"/>
    <lineage>
        <taxon>Eukaryota</taxon>
        <taxon>Metazoa</taxon>
        <taxon>Ecdysozoa</taxon>
        <taxon>Arthropoda</taxon>
        <taxon>Hexapoda</taxon>
        <taxon>Insecta</taxon>
        <taxon>Pterygota</taxon>
        <taxon>Neoptera</taxon>
        <taxon>Paraneoptera</taxon>
        <taxon>Hemiptera</taxon>
        <taxon>Heteroptera</taxon>
        <taxon>Panheteroptera</taxon>
        <taxon>Cimicomorpha</taxon>
        <taxon>Reduviidae</taxon>
        <taxon>Triatominae</taxon>
        <taxon>Triatoma</taxon>
    </lineage>
</organism>
<dbReference type="Pfam" id="PF13927">
    <property type="entry name" value="Ig_3"/>
    <property type="match status" value="1"/>
</dbReference>
<protein>
    <submittedName>
        <fullName evidence="6">Hemicentin-1 isoform x2</fullName>
    </submittedName>
</protein>
<keyword evidence="4" id="KW-0393">Immunoglobulin domain</keyword>
<evidence type="ECO:0000256" key="1">
    <source>
        <dbReference type="ARBA" id="ARBA00022729"/>
    </source>
</evidence>
<evidence type="ECO:0000256" key="4">
    <source>
        <dbReference type="ARBA" id="ARBA00023319"/>
    </source>
</evidence>
<dbReference type="InterPro" id="IPR003598">
    <property type="entry name" value="Ig_sub2"/>
</dbReference>
<evidence type="ECO:0000313" key="6">
    <source>
        <dbReference type="EMBL" id="JAR97554.1"/>
    </source>
</evidence>
<name>A0A161M1G2_TRIIF</name>
<evidence type="ECO:0000259" key="5">
    <source>
        <dbReference type="PROSITE" id="PS50835"/>
    </source>
</evidence>
<evidence type="ECO:0000256" key="2">
    <source>
        <dbReference type="ARBA" id="ARBA00022737"/>
    </source>
</evidence>
<dbReference type="PANTHER" id="PTHR12231:SF253">
    <property type="entry name" value="DPR-INTERACTING PROTEIN ETA, ISOFORM B-RELATED"/>
    <property type="match status" value="1"/>
</dbReference>
<keyword evidence="3" id="KW-1015">Disulfide bond</keyword>
<dbReference type="InterPro" id="IPR013783">
    <property type="entry name" value="Ig-like_fold"/>
</dbReference>
<feature type="domain" description="Ig-like" evidence="5">
    <location>
        <begin position="1"/>
        <end position="53"/>
    </location>
</feature>